<keyword evidence="2" id="KW-1185">Reference proteome</keyword>
<name>A0AA39T4T0_ACESA</name>
<reference evidence="1" key="1">
    <citation type="journal article" date="2022" name="Plant J.">
        <title>Strategies of tolerance reflected in two North American maple genomes.</title>
        <authorList>
            <person name="McEvoy S.L."/>
            <person name="Sezen U.U."/>
            <person name="Trouern-Trend A."/>
            <person name="McMahon S.M."/>
            <person name="Schaberg P.G."/>
            <person name="Yang J."/>
            <person name="Wegrzyn J.L."/>
            <person name="Swenson N.G."/>
        </authorList>
    </citation>
    <scope>NUCLEOTIDE SEQUENCE</scope>
    <source>
        <strain evidence="1">NS2018</strain>
    </source>
</reference>
<evidence type="ECO:0000313" key="1">
    <source>
        <dbReference type="EMBL" id="KAK0600345.1"/>
    </source>
</evidence>
<reference evidence="1" key="2">
    <citation type="submission" date="2023-06" db="EMBL/GenBank/DDBJ databases">
        <authorList>
            <person name="Swenson N.G."/>
            <person name="Wegrzyn J.L."/>
            <person name="Mcevoy S.L."/>
        </authorList>
    </citation>
    <scope>NUCLEOTIDE SEQUENCE</scope>
    <source>
        <strain evidence="1">NS2018</strain>
        <tissue evidence="1">Leaf</tissue>
    </source>
</reference>
<organism evidence="1 2">
    <name type="scientific">Acer saccharum</name>
    <name type="common">Sugar maple</name>
    <dbReference type="NCBI Taxonomy" id="4024"/>
    <lineage>
        <taxon>Eukaryota</taxon>
        <taxon>Viridiplantae</taxon>
        <taxon>Streptophyta</taxon>
        <taxon>Embryophyta</taxon>
        <taxon>Tracheophyta</taxon>
        <taxon>Spermatophyta</taxon>
        <taxon>Magnoliopsida</taxon>
        <taxon>eudicotyledons</taxon>
        <taxon>Gunneridae</taxon>
        <taxon>Pentapetalae</taxon>
        <taxon>rosids</taxon>
        <taxon>malvids</taxon>
        <taxon>Sapindales</taxon>
        <taxon>Sapindaceae</taxon>
        <taxon>Hippocastanoideae</taxon>
        <taxon>Acereae</taxon>
        <taxon>Acer</taxon>
    </lineage>
</organism>
<evidence type="ECO:0000313" key="2">
    <source>
        <dbReference type="Proteomes" id="UP001168877"/>
    </source>
</evidence>
<dbReference type="AlphaFoldDB" id="A0AA39T4T0"/>
<accession>A0AA39T4T0</accession>
<proteinExistence type="predicted"/>
<comment type="caution">
    <text evidence="1">The sequence shown here is derived from an EMBL/GenBank/DDBJ whole genome shotgun (WGS) entry which is preliminary data.</text>
</comment>
<gene>
    <name evidence="1" type="ORF">LWI29_013978</name>
</gene>
<dbReference type="EMBL" id="JAUESC010000003">
    <property type="protein sequence ID" value="KAK0600345.1"/>
    <property type="molecule type" value="Genomic_DNA"/>
</dbReference>
<protein>
    <submittedName>
        <fullName evidence="1">Uncharacterized protein</fullName>
    </submittedName>
</protein>
<dbReference type="Proteomes" id="UP001168877">
    <property type="component" value="Unassembled WGS sequence"/>
</dbReference>
<sequence>MAKSKFYTDKPKSCSTISVHGKPPPIFFRARRSCHPPLLRGTCCCSGLSKVESSTLLLYLGLNLSEVKDAAR</sequence>